<keyword evidence="4 6" id="KW-0175">Coiled coil</keyword>
<dbReference type="Pfam" id="PF02463">
    <property type="entry name" value="SMC_N"/>
    <property type="match status" value="1"/>
</dbReference>
<reference evidence="8" key="1">
    <citation type="submission" date="2023-06" db="EMBL/GenBank/DDBJ databases">
        <title>MT1 and MT2 Draft Genomes of Novel Species.</title>
        <authorList>
            <person name="Venkateswaran K."/>
        </authorList>
    </citation>
    <scope>NUCLEOTIDE SEQUENCE</scope>
    <source>
        <strain evidence="8">IIF3SC-B10</strain>
    </source>
</reference>
<dbReference type="InterPro" id="IPR024704">
    <property type="entry name" value="SMC"/>
</dbReference>
<comment type="caution">
    <text evidence="8">The sequence shown here is derived from an EMBL/GenBank/DDBJ whole genome shotgun (WGS) entry which is preliminary data.</text>
</comment>
<dbReference type="Pfam" id="PF06470">
    <property type="entry name" value="SMC_hinge"/>
    <property type="match status" value="1"/>
</dbReference>
<keyword evidence="3 6" id="KW-0067">ATP-binding</keyword>
<evidence type="ECO:0000259" key="7">
    <source>
        <dbReference type="SMART" id="SM00968"/>
    </source>
</evidence>
<dbReference type="InterPro" id="IPR010935">
    <property type="entry name" value="SMC_hinge"/>
</dbReference>
<feature type="binding site" evidence="6">
    <location>
        <begin position="32"/>
        <end position="39"/>
    </location>
    <ligand>
        <name>ATP</name>
        <dbReference type="ChEBI" id="CHEBI:30616"/>
    </ligand>
</feature>
<sequence>MHLKSLTMRGFKSFASATTFDFEPGVTAVVGPNGSGKSNVVDALAWVMGEQGAKTLRGGKMEDVIFAGTSGRAPLGRAQVSLTIDNSDGALPIEYTEVTISRTLFRAGGSEYAINGKNCRLLDIQELLSDSGLGREMHVIVGQGQLDKVLHATPEERRGFIEEAAGILKHRRRREKTVRKLDAMQANLARLSDLTAELRRQLTPLGKQAEVARRAQQVQFTVRDARSRLLADDLVTLRSGFERDVAAEAALQARREEVEQALGAAQERQADLEQAAAGAVPALNRARETWYALSSAREKLAALAARAEDRGHLLGQGGPEPDSGRDPDHLDRQAARVRTEVAALQEEVAALGHALEATLSARRAAEDASAAEDARLARLLRAAADRREGEARLAGTVGAARSRVESAVAELGRLRASIAAAEERRGAAERDFTALEGQVAGHEEGEEGLDAEYEEASALLETITDELQALAGEERAAERERSALAARLEAQREGLQQRDGSGALLAAGLDGVALPLPQLLQVLPGFEKAVAAALAGSADAVTVESVAAAVAALELLKHDDAGQVSLVVAPGAGSDGRPAKASQRGTGPVDRSAVVPVLSVVEVPSALRPALEDLLRGAVVVEDLDHARSVIEDGAAPLAVTRDGDVLSRHAARGGTPGAAGYLELRAAAEETEERLAQAVASTERLRFRLSGARTRQQAAQQRVDAALERLHESDARMAAVAEKLGHLNASLRSASGEAERLAALMRTAEANLAQEETRLQEAAQRLKDLQEQPVEAEPSTEQRTTLHRAAADARQAELEARLALRSGEEQLSALGNRAASLERAAQSERRARDQAAEKARIRQAQAVKAAAVARAARAAERRAAESVAVAAEQRDAAERLREQQDTELQAVRKATADLGAELARLTNSVHRDELARTQQRLRIEALENRSIEELGLTPDHLVDEFGPHLPVPEDSADSAADKWAALRAPVDDDGIPVPQGIPFVREQQEKRLKRAERDLAALGKVNPLALEEFAALEERHQFLSTQLADLKATRKDLLDIIREVDERVERVFTAAYRDTAEQFERVFATLFPGGEGRLVLTDPSDMLATGIEVEARPAGKKIKRLSLLSGGERSLTAVALLVAIFKARPSPFYVMDEVEAALDDTNLGRLIRIFRELRESSQLIIITHQKRTMEVADALYGVTMRGDGVSTVISQRLDAEEQLLG</sequence>
<dbReference type="InterPro" id="IPR003395">
    <property type="entry name" value="RecF/RecN/SMC_N"/>
</dbReference>
<keyword evidence="5 6" id="KW-0238">DNA-binding</keyword>
<evidence type="ECO:0000256" key="5">
    <source>
        <dbReference type="ARBA" id="ARBA00023125"/>
    </source>
</evidence>
<evidence type="ECO:0000256" key="1">
    <source>
        <dbReference type="ARBA" id="ARBA00022490"/>
    </source>
</evidence>
<dbReference type="PANTHER" id="PTHR43977">
    <property type="entry name" value="STRUCTURAL MAINTENANCE OF CHROMOSOMES PROTEIN 3"/>
    <property type="match status" value="1"/>
</dbReference>
<feature type="coiled-coil region" evidence="6">
    <location>
        <begin position="732"/>
        <end position="773"/>
    </location>
</feature>
<gene>
    <name evidence="6 8" type="primary">smc</name>
    <name evidence="8" type="ORF">P5G52_10520</name>
</gene>
<dbReference type="SUPFAM" id="SSF75553">
    <property type="entry name" value="Smc hinge domain"/>
    <property type="match status" value="1"/>
</dbReference>
<dbReference type="EMBL" id="JAROCG010000001">
    <property type="protein sequence ID" value="MDN4611301.1"/>
    <property type="molecule type" value="Genomic_DNA"/>
</dbReference>
<evidence type="ECO:0000313" key="8">
    <source>
        <dbReference type="EMBL" id="MDN4611301.1"/>
    </source>
</evidence>
<feature type="coiled-coil region" evidence="6">
    <location>
        <begin position="986"/>
        <end position="1048"/>
    </location>
</feature>
<keyword evidence="1 6" id="KW-0963">Cytoplasm</keyword>
<accession>A0ABT8K1K5</accession>
<evidence type="ECO:0000256" key="4">
    <source>
        <dbReference type="ARBA" id="ARBA00023054"/>
    </source>
</evidence>
<evidence type="ECO:0000256" key="6">
    <source>
        <dbReference type="HAMAP-Rule" id="MF_01894"/>
    </source>
</evidence>
<dbReference type="RefSeq" id="WP_301227166.1">
    <property type="nucleotide sequence ID" value="NZ_JAROCG010000001.1"/>
</dbReference>
<dbReference type="Proteomes" id="UP001174209">
    <property type="component" value="Unassembled WGS sequence"/>
</dbReference>
<evidence type="ECO:0000256" key="2">
    <source>
        <dbReference type="ARBA" id="ARBA00022741"/>
    </source>
</evidence>
<feature type="coiled-coil region" evidence="6">
    <location>
        <begin position="174"/>
        <end position="201"/>
    </location>
</feature>
<dbReference type="PIRSF" id="PIRSF005719">
    <property type="entry name" value="SMC"/>
    <property type="match status" value="1"/>
</dbReference>
<feature type="coiled-coil region" evidence="6">
    <location>
        <begin position="248"/>
        <end position="275"/>
    </location>
</feature>
<dbReference type="Gene3D" id="3.30.70.1620">
    <property type="match status" value="1"/>
</dbReference>
<dbReference type="SMART" id="SM00968">
    <property type="entry name" value="SMC_hinge"/>
    <property type="match status" value="1"/>
</dbReference>
<proteinExistence type="inferred from homology"/>
<evidence type="ECO:0000313" key="9">
    <source>
        <dbReference type="Proteomes" id="UP001174209"/>
    </source>
</evidence>
<dbReference type="InterPro" id="IPR011890">
    <property type="entry name" value="SMC_prok"/>
</dbReference>
<organism evidence="8 9">
    <name type="scientific">Arthrobacter burdickii</name>
    <dbReference type="NCBI Taxonomy" id="3035920"/>
    <lineage>
        <taxon>Bacteria</taxon>
        <taxon>Bacillati</taxon>
        <taxon>Actinomycetota</taxon>
        <taxon>Actinomycetes</taxon>
        <taxon>Micrococcales</taxon>
        <taxon>Micrococcaceae</taxon>
        <taxon>Arthrobacter</taxon>
    </lineage>
</organism>
<protein>
    <recommendedName>
        <fullName evidence="6">Chromosome partition protein Smc</fullName>
    </recommendedName>
</protein>
<name>A0ABT8K1K5_9MICC</name>
<comment type="subcellular location">
    <subcellularLocation>
        <location evidence="6">Cytoplasm</location>
    </subcellularLocation>
</comment>
<evidence type="ECO:0000256" key="3">
    <source>
        <dbReference type="ARBA" id="ARBA00022840"/>
    </source>
</evidence>
<feature type="coiled-coil region" evidence="6">
    <location>
        <begin position="805"/>
        <end position="839"/>
    </location>
</feature>
<keyword evidence="2 6" id="KW-0547">Nucleotide-binding</keyword>
<comment type="similarity">
    <text evidence="6">Belongs to the SMC family.</text>
</comment>
<dbReference type="SUPFAM" id="SSF52540">
    <property type="entry name" value="P-loop containing nucleoside triphosphate hydrolases"/>
    <property type="match status" value="1"/>
</dbReference>
<dbReference type="InterPro" id="IPR027417">
    <property type="entry name" value="P-loop_NTPase"/>
</dbReference>
<dbReference type="HAMAP" id="MF_01894">
    <property type="entry name" value="Smc_prok"/>
    <property type="match status" value="1"/>
</dbReference>
<dbReference type="InterPro" id="IPR036277">
    <property type="entry name" value="SMC_hinge_sf"/>
</dbReference>
<comment type="domain">
    <text evidence="6">Contains large globular domains required for ATP hydrolysis at each terminus and a third globular domain forming a flexible hinge near the middle of the molecule. These domains are separated by coiled-coil structures.</text>
</comment>
<dbReference type="Gene3D" id="3.40.50.300">
    <property type="entry name" value="P-loop containing nucleotide triphosphate hydrolases"/>
    <property type="match status" value="2"/>
</dbReference>
<keyword evidence="9" id="KW-1185">Reference proteome</keyword>
<feature type="coiled-coil region" evidence="6">
    <location>
        <begin position="404"/>
        <end position="480"/>
    </location>
</feature>
<dbReference type="Gene3D" id="1.20.1060.20">
    <property type="match status" value="1"/>
</dbReference>
<feature type="domain" description="SMC hinge" evidence="7">
    <location>
        <begin position="510"/>
        <end position="631"/>
    </location>
</feature>
<dbReference type="CDD" id="cd03278">
    <property type="entry name" value="ABC_SMC_barmotin"/>
    <property type="match status" value="2"/>
</dbReference>
<comment type="subunit">
    <text evidence="6">Homodimer.</text>
</comment>
<dbReference type="NCBIfam" id="TIGR02168">
    <property type="entry name" value="SMC_prok_B"/>
    <property type="match status" value="1"/>
</dbReference>
<comment type="function">
    <text evidence="6">Required for chromosome condensation and partitioning.</text>
</comment>